<dbReference type="Proteomes" id="UP000831701">
    <property type="component" value="Chromosome 8"/>
</dbReference>
<accession>A0ACB8WLL5</accession>
<feature type="non-terminal residue" evidence="1">
    <location>
        <position position="335"/>
    </location>
</feature>
<comment type="caution">
    <text evidence="1">The sequence shown here is derived from an EMBL/GenBank/DDBJ whole genome shotgun (WGS) entry which is preliminary data.</text>
</comment>
<sequence>MFQMGDHYERLSTPPTSPPSPPPSSNSLSEVPFAAALSYKNLTVLFRSRRQRRRETTEPAFIQKTDSADSKMKMPQILVLLVTILMHAAAGFPTDRRARDKHASWDDVNVVAHGLLQLGQGLKEHVDKTKAQMRDVSAKLKAFNGTVAELERRQQEQGEALEAQGKKAEERERLVTELVRMKAEEAKKQSEDIHSRMDRLEEKVDGVLTETTLDSNNSDHTQVPFIQRLVAAQNRRIDQLVEKIQQQQDKLEKQSLHLQALQSMVAHKRVKSHRRRDEEMALRGEAALSKDTTGKRTKRKKKVKKEKIKPMHPPLPTSDRGLDLAADIKRAEHLS</sequence>
<name>A0ACB8WLL5_9TELE</name>
<evidence type="ECO:0000313" key="1">
    <source>
        <dbReference type="EMBL" id="KAI3368641.1"/>
    </source>
</evidence>
<protein>
    <submittedName>
        <fullName evidence="1">Uncharacterized protein</fullName>
    </submittedName>
</protein>
<evidence type="ECO:0000313" key="2">
    <source>
        <dbReference type="Proteomes" id="UP000831701"/>
    </source>
</evidence>
<keyword evidence="2" id="KW-1185">Reference proteome</keyword>
<gene>
    <name evidence="1" type="ORF">L3Q82_025644</name>
</gene>
<reference evidence="1" key="1">
    <citation type="submission" date="2022-04" db="EMBL/GenBank/DDBJ databases">
        <title>Jade perch genome.</title>
        <authorList>
            <person name="Chao B."/>
        </authorList>
    </citation>
    <scope>NUCLEOTIDE SEQUENCE</scope>
    <source>
        <strain evidence="1">CB-2022</strain>
    </source>
</reference>
<organism evidence="1 2">
    <name type="scientific">Scortum barcoo</name>
    <name type="common">barcoo grunter</name>
    <dbReference type="NCBI Taxonomy" id="214431"/>
    <lineage>
        <taxon>Eukaryota</taxon>
        <taxon>Metazoa</taxon>
        <taxon>Chordata</taxon>
        <taxon>Craniata</taxon>
        <taxon>Vertebrata</taxon>
        <taxon>Euteleostomi</taxon>
        <taxon>Actinopterygii</taxon>
        <taxon>Neopterygii</taxon>
        <taxon>Teleostei</taxon>
        <taxon>Neoteleostei</taxon>
        <taxon>Acanthomorphata</taxon>
        <taxon>Eupercaria</taxon>
        <taxon>Centrarchiformes</taxon>
        <taxon>Terapontoidei</taxon>
        <taxon>Terapontidae</taxon>
        <taxon>Scortum</taxon>
    </lineage>
</organism>
<dbReference type="EMBL" id="CM041538">
    <property type="protein sequence ID" value="KAI3368641.1"/>
    <property type="molecule type" value="Genomic_DNA"/>
</dbReference>
<proteinExistence type="predicted"/>